<dbReference type="PANTHER" id="PTHR40088:SF2">
    <property type="entry name" value="SECRETED SUGAR HYDROLASE"/>
    <property type="match status" value="1"/>
</dbReference>
<dbReference type="InterPro" id="IPR000601">
    <property type="entry name" value="PKD_dom"/>
</dbReference>
<dbReference type="InterPro" id="IPR011050">
    <property type="entry name" value="Pectin_lyase_fold/virulence"/>
</dbReference>
<dbReference type="Pfam" id="PF13229">
    <property type="entry name" value="Beta_helix"/>
    <property type="match status" value="1"/>
</dbReference>
<dbReference type="SUPFAM" id="SSF49299">
    <property type="entry name" value="PKD domain"/>
    <property type="match status" value="1"/>
</dbReference>
<feature type="domain" description="PKD" evidence="6">
    <location>
        <begin position="460"/>
        <end position="508"/>
    </location>
</feature>
<evidence type="ECO:0000256" key="4">
    <source>
        <dbReference type="SAM" id="MobiDB-lite"/>
    </source>
</evidence>
<dbReference type="CDD" id="cd00146">
    <property type="entry name" value="PKD"/>
    <property type="match status" value="1"/>
</dbReference>
<reference evidence="7" key="1">
    <citation type="submission" date="2022-12" db="EMBL/GenBank/DDBJ databases">
        <title>New Phytohabitans aurantiacus sp. RD004123 nov., an actinomycete isolated from soil.</title>
        <authorList>
            <person name="Triningsih D.W."/>
            <person name="Harunari E."/>
            <person name="Igarashi Y."/>
        </authorList>
    </citation>
    <scope>NUCLEOTIDE SEQUENCE</scope>
    <source>
        <strain evidence="7">RD004123</strain>
    </source>
</reference>
<dbReference type="InterPro" id="IPR052052">
    <property type="entry name" value="Polysaccharide_Lyase_9"/>
</dbReference>
<dbReference type="SUPFAM" id="SSF51126">
    <property type="entry name" value="Pectin lyase-like"/>
    <property type="match status" value="1"/>
</dbReference>
<proteinExistence type="predicted"/>
<keyword evidence="3 5" id="KW-0732">Signal</keyword>
<protein>
    <recommendedName>
        <fullName evidence="6">PKD domain-containing protein</fullName>
    </recommendedName>
</protein>
<feature type="chain" id="PRO_5047204851" description="PKD domain-containing protein" evidence="5">
    <location>
        <begin position="29"/>
        <end position="535"/>
    </location>
</feature>
<feature type="compositionally biased region" description="Basic and acidic residues" evidence="4">
    <location>
        <begin position="373"/>
        <end position="385"/>
    </location>
</feature>
<sequence>MRTPFRAGITALAVTSGALFGIAAAAHAADPTILYVQATSASCSDGGPGTATQPFCTIGAAAAIVTAGQTVEIGTGTYRERVTVPRSGTSEQPITFRMAPAGGRELAGPTAGFVIDGQHDIRLERLQVTRSGDVPALDIRDSSAITIQGGSFWLDETATAPAIRLVGVTASRLNAPFINGWPGGGGLSMDVATTGVVANTVTARAPGLTRAVDGSFGIEVAGPGNTIINSIVQGYGGAGIMIGPDAAGTVVANNWVYMGAGYGIHNHGAAGTAITNNLVRSRCLDGIRVDGASSTVSVQNNVLVANGHLGQTYCQGGPTDGVELGIYDDAIGDTVADYNDAYHSQANSPSVYSWNGTPMGLAAFRTASGQAANDKEAGLSKDHQDSANSEAPGYQATDRSGKARADDPSVPNTGAGPVTYADRGPIETVRAPTALTIVTANITTSTVTVDASTSQPGWLPITSYTFSFGDGKTITQTSPLITHRYKRPGKYTVLTTVTADDGLYSSRTDLINLLPWTSKRPTLGRPLKASAYREP</sequence>
<dbReference type="Gene3D" id="2.60.40.10">
    <property type="entry name" value="Immunoglobulins"/>
    <property type="match status" value="1"/>
</dbReference>
<dbReference type="Proteomes" id="UP001144280">
    <property type="component" value="Unassembled WGS sequence"/>
</dbReference>
<evidence type="ECO:0000256" key="5">
    <source>
        <dbReference type="SAM" id="SignalP"/>
    </source>
</evidence>
<evidence type="ECO:0000313" key="8">
    <source>
        <dbReference type="Proteomes" id="UP001144280"/>
    </source>
</evidence>
<comment type="subcellular location">
    <subcellularLocation>
        <location evidence="1">Secreted</location>
    </subcellularLocation>
</comment>
<dbReference type="PANTHER" id="PTHR40088">
    <property type="entry name" value="PECTATE LYASE (EUROFUNG)"/>
    <property type="match status" value="1"/>
</dbReference>
<dbReference type="Gene3D" id="2.160.20.10">
    <property type="entry name" value="Single-stranded right-handed beta-helix, Pectin lyase-like"/>
    <property type="match status" value="1"/>
</dbReference>
<feature type="region of interest" description="Disordered" evidence="4">
    <location>
        <begin position="372"/>
        <end position="424"/>
    </location>
</feature>
<evidence type="ECO:0000256" key="1">
    <source>
        <dbReference type="ARBA" id="ARBA00004613"/>
    </source>
</evidence>
<keyword evidence="2" id="KW-0964">Secreted</keyword>
<evidence type="ECO:0000256" key="3">
    <source>
        <dbReference type="ARBA" id="ARBA00022729"/>
    </source>
</evidence>
<gene>
    <name evidence="7" type="ORF">Pa4123_10080</name>
</gene>
<dbReference type="Pfam" id="PF18911">
    <property type="entry name" value="PKD_4"/>
    <property type="match status" value="1"/>
</dbReference>
<feature type="signal peptide" evidence="5">
    <location>
        <begin position="1"/>
        <end position="28"/>
    </location>
</feature>
<dbReference type="InterPro" id="IPR013783">
    <property type="entry name" value="Ig-like_fold"/>
</dbReference>
<dbReference type="InterPro" id="IPR035986">
    <property type="entry name" value="PKD_dom_sf"/>
</dbReference>
<dbReference type="PROSITE" id="PS50093">
    <property type="entry name" value="PKD"/>
    <property type="match status" value="1"/>
</dbReference>
<evidence type="ECO:0000313" key="7">
    <source>
        <dbReference type="EMBL" id="GLH95736.1"/>
    </source>
</evidence>
<dbReference type="InterPro" id="IPR012334">
    <property type="entry name" value="Pectin_lyas_fold"/>
</dbReference>
<name>A0ABQ5QQ54_9ACTN</name>
<organism evidence="7 8">
    <name type="scientific">Phytohabitans aurantiacus</name>
    <dbReference type="NCBI Taxonomy" id="3016789"/>
    <lineage>
        <taxon>Bacteria</taxon>
        <taxon>Bacillati</taxon>
        <taxon>Actinomycetota</taxon>
        <taxon>Actinomycetes</taxon>
        <taxon>Micromonosporales</taxon>
        <taxon>Micromonosporaceae</taxon>
    </lineage>
</organism>
<accession>A0ABQ5QQ54</accession>
<keyword evidence="8" id="KW-1185">Reference proteome</keyword>
<dbReference type="SMART" id="SM00710">
    <property type="entry name" value="PbH1"/>
    <property type="match status" value="4"/>
</dbReference>
<evidence type="ECO:0000259" key="6">
    <source>
        <dbReference type="PROSITE" id="PS50093"/>
    </source>
</evidence>
<evidence type="ECO:0000256" key="2">
    <source>
        <dbReference type="ARBA" id="ARBA00022525"/>
    </source>
</evidence>
<dbReference type="InterPro" id="IPR039448">
    <property type="entry name" value="Beta_helix"/>
</dbReference>
<comment type="caution">
    <text evidence="7">The sequence shown here is derived from an EMBL/GenBank/DDBJ whole genome shotgun (WGS) entry which is preliminary data.</text>
</comment>
<dbReference type="EMBL" id="BSDI01000004">
    <property type="protein sequence ID" value="GLH95736.1"/>
    <property type="molecule type" value="Genomic_DNA"/>
</dbReference>
<dbReference type="RefSeq" id="WP_281892786.1">
    <property type="nucleotide sequence ID" value="NZ_BSDI01000004.1"/>
</dbReference>
<dbReference type="InterPro" id="IPR006626">
    <property type="entry name" value="PbH1"/>
</dbReference>